<evidence type="ECO:0000256" key="1">
    <source>
        <dbReference type="SAM" id="MobiDB-lite"/>
    </source>
</evidence>
<keyword evidence="3" id="KW-1185">Reference proteome</keyword>
<protein>
    <submittedName>
        <fullName evidence="2">Uncharacterized protein</fullName>
    </submittedName>
</protein>
<accession>A0ABR2VAV7</accession>
<comment type="caution">
    <text evidence="2">The sequence shown here is derived from an EMBL/GenBank/DDBJ whole genome shotgun (WGS) entry which is preliminary data.</text>
</comment>
<name>A0ABR2VAV7_9PEZI</name>
<proteinExistence type="predicted"/>
<dbReference type="EMBL" id="JARVKF010000049">
    <property type="protein sequence ID" value="KAK9424043.1"/>
    <property type="molecule type" value="Genomic_DNA"/>
</dbReference>
<feature type="compositionally biased region" description="Polar residues" evidence="1">
    <location>
        <begin position="333"/>
        <end position="352"/>
    </location>
</feature>
<evidence type="ECO:0000313" key="2">
    <source>
        <dbReference type="EMBL" id="KAK9424043.1"/>
    </source>
</evidence>
<gene>
    <name evidence="2" type="ORF">SUNI508_14013</name>
</gene>
<evidence type="ECO:0000313" key="3">
    <source>
        <dbReference type="Proteomes" id="UP001408356"/>
    </source>
</evidence>
<sequence>MAQTGSKAEVSPSVREETPGDEKIAIMCQYADSSSRTWLQHGELVARIMGETLRDCTADERRYYLACQRNITKFELEIIRQALAEVNGEILDRYKANNHAFHPKSEWDTPDNHQLRCKNDIGSMEAQLLAKLQWFDSLEWHLNLGDNEQVSASTAYPPPVPSHIVSMVKEPGESKREGVTLQNPSNGAMDNTTTTIPASEHSFAEQVKYNAAEDLIDLNEDPMVVVHEHTDVRPVTPACCDVFGLIDSRHQTSTVTGGDVVVELDDPKVVGTLINFDHDDTSPDCITPADSNELTPIEKFAYCGGPIKEFAHNSSPLRRGGPQASRNLARPISDSQPSVNKSSKMTQRNYVNPPNPSAAIYIPNEDFIDRLYGNESERQAVIRMHKDSSGRVPQIFQFGVQYAPNTRTAAIESGQERSDYKCQSVIISDLPVDAGLRHVMPRVRGGSIVRATLANGTSLGVGSTAFVVFAKWEEAHAYVRYAKNKPDHITILGQQATVNLAGTPTYPLRQSEGPQTRCLEFRGIPEPMCRQLIVHVEVLFRHADDALEDMWYDETGSALFLFKNVDFAIRFDNFIRHRDEYLDQAHNLVFMEDPCSAPLTRLAEPTSFARGSSESLLEDWITKKYGVNDSNPGDVEPHSPA</sequence>
<organism evidence="2 3">
    <name type="scientific">Seiridium unicorne</name>
    <dbReference type="NCBI Taxonomy" id="138068"/>
    <lineage>
        <taxon>Eukaryota</taxon>
        <taxon>Fungi</taxon>
        <taxon>Dikarya</taxon>
        <taxon>Ascomycota</taxon>
        <taxon>Pezizomycotina</taxon>
        <taxon>Sordariomycetes</taxon>
        <taxon>Xylariomycetidae</taxon>
        <taxon>Amphisphaeriales</taxon>
        <taxon>Sporocadaceae</taxon>
        <taxon>Seiridium</taxon>
    </lineage>
</organism>
<reference evidence="2 3" key="1">
    <citation type="journal article" date="2024" name="J. Plant Pathol.">
        <title>Sequence and assembly of the genome of Seiridium unicorne, isolate CBS 538.82, causal agent of cypress canker disease.</title>
        <authorList>
            <person name="Scali E."/>
            <person name="Rocca G.D."/>
            <person name="Danti R."/>
            <person name="Garbelotto M."/>
            <person name="Barberini S."/>
            <person name="Baroncelli R."/>
            <person name="Emiliani G."/>
        </authorList>
    </citation>
    <scope>NUCLEOTIDE SEQUENCE [LARGE SCALE GENOMIC DNA]</scope>
    <source>
        <strain evidence="2 3">BM-138-508</strain>
    </source>
</reference>
<feature type="region of interest" description="Disordered" evidence="1">
    <location>
        <begin position="313"/>
        <end position="352"/>
    </location>
</feature>
<dbReference type="Proteomes" id="UP001408356">
    <property type="component" value="Unassembled WGS sequence"/>
</dbReference>